<sequence>MLARLVQNPQRQEYAQFSEPIYRDKPLVGLGNADLPVKQDITAKELFARPQTRLLVKQNFSQGACMNKLNQAIGSKPLEAFSLSPYLLA</sequence>
<dbReference type="Proteomes" id="UP001268089">
    <property type="component" value="Unassembled WGS sequence"/>
</dbReference>
<evidence type="ECO:0000313" key="1">
    <source>
        <dbReference type="EMBL" id="MDR7306078.1"/>
    </source>
</evidence>
<protein>
    <submittedName>
        <fullName evidence="1">Uncharacterized protein</fullName>
    </submittedName>
</protein>
<proteinExistence type="predicted"/>
<name>A0ABU1ZL12_9BURK</name>
<organism evidence="1 2">
    <name type="scientific">Rhodoferax saidenbachensis</name>
    <dbReference type="NCBI Taxonomy" id="1484693"/>
    <lineage>
        <taxon>Bacteria</taxon>
        <taxon>Pseudomonadati</taxon>
        <taxon>Pseudomonadota</taxon>
        <taxon>Betaproteobacteria</taxon>
        <taxon>Burkholderiales</taxon>
        <taxon>Comamonadaceae</taxon>
        <taxon>Rhodoferax</taxon>
    </lineage>
</organism>
<accession>A0ABU1ZL12</accession>
<reference evidence="1 2" key="1">
    <citation type="submission" date="2023-07" db="EMBL/GenBank/DDBJ databases">
        <title>Sorghum-associated microbial communities from plants grown in Nebraska, USA.</title>
        <authorList>
            <person name="Schachtman D."/>
        </authorList>
    </citation>
    <scope>NUCLEOTIDE SEQUENCE [LARGE SCALE GENOMIC DNA]</scope>
    <source>
        <strain evidence="1 2">BE308</strain>
    </source>
</reference>
<keyword evidence="2" id="KW-1185">Reference proteome</keyword>
<gene>
    <name evidence="1" type="ORF">J2X15_001356</name>
</gene>
<comment type="caution">
    <text evidence="1">The sequence shown here is derived from an EMBL/GenBank/DDBJ whole genome shotgun (WGS) entry which is preliminary data.</text>
</comment>
<dbReference type="RefSeq" id="WP_310340662.1">
    <property type="nucleotide sequence ID" value="NZ_JAVDXO010000002.1"/>
</dbReference>
<dbReference type="EMBL" id="JAVDXO010000002">
    <property type="protein sequence ID" value="MDR7306078.1"/>
    <property type="molecule type" value="Genomic_DNA"/>
</dbReference>
<evidence type="ECO:0000313" key="2">
    <source>
        <dbReference type="Proteomes" id="UP001268089"/>
    </source>
</evidence>